<dbReference type="EMBL" id="CP155571">
    <property type="protein sequence ID" value="XFO71025.1"/>
    <property type="molecule type" value="Genomic_DNA"/>
</dbReference>
<protein>
    <recommendedName>
        <fullName evidence="4">Probable multidrug resistance protein NorM</fullName>
    </recommendedName>
    <alternativeName>
        <fullName evidence="12">Multidrug-efflux transporter</fullName>
    </alternativeName>
</protein>
<dbReference type="PANTHER" id="PTHR43298:SF2">
    <property type="entry name" value="FMN_FAD EXPORTER YEEO-RELATED"/>
    <property type="match status" value="1"/>
</dbReference>
<dbReference type="Proteomes" id="UP000216052">
    <property type="component" value="Chromosome"/>
</dbReference>
<feature type="transmembrane region" description="Helical" evidence="13">
    <location>
        <begin position="56"/>
        <end position="77"/>
    </location>
</feature>
<feature type="transmembrane region" description="Helical" evidence="13">
    <location>
        <begin position="424"/>
        <end position="446"/>
    </location>
</feature>
<gene>
    <name evidence="14" type="primary">norM_1</name>
    <name evidence="14" type="ORF">SPACI_010250</name>
</gene>
<keyword evidence="8 13" id="KW-0812">Transmembrane</keyword>
<comment type="similarity">
    <text evidence="3">Belongs to the multi antimicrobial extrusion (MATE) (TC 2.A.66.1) family.</text>
</comment>
<organism evidence="14 15">
    <name type="scientific">Sporomusa acidovorans (strain ATCC 49682 / DSM 3132 / Mol)</name>
    <dbReference type="NCBI Taxonomy" id="1123286"/>
    <lineage>
        <taxon>Bacteria</taxon>
        <taxon>Bacillati</taxon>
        <taxon>Bacillota</taxon>
        <taxon>Negativicutes</taxon>
        <taxon>Selenomonadales</taxon>
        <taxon>Sporomusaceae</taxon>
        <taxon>Sporomusa</taxon>
    </lineage>
</organism>
<proteinExistence type="inferred from homology"/>
<evidence type="ECO:0000256" key="9">
    <source>
        <dbReference type="ARBA" id="ARBA00022989"/>
    </source>
</evidence>
<dbReference type="InterPro" id="IPR002528">
    <property type="entry name" value="MATE_fam"/>
</dbReference>
<keyword evidence="5" id="KW-0813">Transport</keyword>
<feature type="transmembrane region" description="Helical" evidence="13">
    <location>
        <begin position="134"/>
        <end position="151"/>
    </location>
</feature>
<evidence type="ECO:0000256" key="1">
    <source>
        <dbReference type="ARBA" id="ARBA00003408"/>
    </source>
</evidence>
<reference evidence="14" key="1">
    <citation type="submission" date="2024-05" db="EMBL/GenBank/DDBJ databases">
        <title>Isolation and characterization of Sporomusa carbonis sp. nov., a carboxydotrophic hydrogenogen in the genus of Sporomusa isolated from a charcoal burning pile.</title>
        <authorList>
            <person name="Boeer T."/>
            <person name="Rosenbaum F."/>
            <person name="Eysell L."/>
            <person name="Mueller V."/>
            <person name="Daniel R."/>
            <person name="Poehlein A."/>
        </authorList>
    </citation>
    <scope>NUCLEOTIDE SEQUENCE [LARGE SCALE GENOMIC DNA]</scope>
    <source>
        <strain evidence="14">DSM 3132</strain>
    </source>
</reference>
<feature type="transmembrane region" description="Helical" evidence="13">
    <location>
        <begin position="195"/>
        <end position="216"/>
    </location>
</feature>
<evidence type="ECO:0000256" key="10">
    <source>
        <dbReference type="ARBA" id="ARBA00023065"/>
    </source>
</evidence>
<feature type="transmembrane region" description="Helical" evidence="13">
    <location>
        <begin position="359"/>
        <end position="383"/>
    </location>
</feature>
<dbReference type="NCBIfam" id="TIGR00797">
    <property type="entry name" value="matE"/>
    <property type="match status" value="1"/>
</dbReference>
<feature type="transmembrane region" description="Helical" evidence="13">
    <location>
        <begin position="97"/>
        <end position="122"/>
    </location>
</feature>
<dbReference type="CDD" id="cd13133">
    <property type="entry name" value="MATE_like_7"/>
    <property type="match status" value="1"/>
</dbReference>
<feature type="transmembrane region" description="Helical" evidence="13">
    <location>
        <begin position="279"/>
        <end position="302"/>
    </location>
</feature>
<evidence type="ECO:0000313" key="15">
    <source>
        <dbReference type="Proteomes" id="UP000216052"/>
    </source>
</evidence>
<dbReference type="Pfam" id="PF01554">
    <property type="entry name" value="MatE"/>
    <property type="match status" value="2"/>
</dbReference>
<evidence type="ECO:0000256" key="7">
    <source>
        <dbReference type="ARBA" id="ARBA00022475"/>
    </source>
</evidence>
<evidence type="ECO:0000256" key="11">
    <source>
        <dbReference type="ARBA" id="ARBA00023136"/>
    </source>
</evidence>
<evidence type="ECO:0000256" key="2">
    <source>
        <dbReference type="ARBA" id="ARBA00004651"/>
    </source>
</evidence>
<dbReference type="InterPro" id="IPR048279">
    <property type="entry name" value="MdtK-like"/>
</dbReference>
<feature type="transmembrane region" description="Helical" evidence="13">
    <location>
        <begin position="163"/>
        <end position="183"/>
    </location>
</feature>
<name>A0ABZ3IYF1_SPOA4</name>
<evidence type="ECO:0000256" key="8">
    <source>
        <dbReference type="ARBA" id="ARBA00022692"/>
    </source>
</evidence>
<evidence type="ECO:0000313" key="14">
    <source>
        <dbReference type="EMBL" id="XFO71025.1"/>
    </source>
</evidence>
<evidence type="ECO:0000256" key="12">
    <source>
        <dbReference type="ARBA" id="ARBA00031636"/>
    </source>
</evidence>
<dbReference type="RefSeq" id="WP_169716939.1">
    <property type="nucleotide sequence ID" value="NZ_CP155571.1"/>
</dbReference>
<sequence>MSETSKEIPMISFRNILTITYPVVLSMLSVNIMIFVDRTFVAHYNLTQFAAMMPAGSLATAISCIFTGAVSYVSVLIAQYYGARRYSDCSAAMWQGVYLSMFFLVLLGLLSVVAADIFRIMGHDGELVKYEVEYFYLIILANCIQIFSAAFSGFYRGIGDTKIIMYVGVATNVINMVLDWLLIFGNCGLTARGIAGAGLATMISCTIGLVLYAFLLNKNTFKHKYKTLSTYGFDRKLLYKLLKFGSFAGVQAFVETGYFSFLLLIIGKTGEFTLTCANIAFSIEAISILPIIGITTAVGIIAGQERGAKRLDNITAVMKKGMVIGICFNFFIIGLYNLFPEFLISIFTDEQGQGNIRYINAATIPLVRLTSVWLVFDTVYLTIGSVLQSMGDTKFMMLIYATVPFLFYVILPFILCVWAEFSMIWLWIALTGYSIIMAVLVTNRFLGGHWKRISII</sequence>
<evidence type="ECO:0000256" key="4">
    <source>
        <dbReference type="ARBA" id="ARBA00020268"/>
    </source>
</evidence>
<comment type="subcellular location">
    <subcellularLocation>
        <location evidence="2">Cell membrane</location>
        <topology evidence="2">Multi-pass membrane protein</topology>
    </subcellularLocation>
</comment>
<evidence type="ECO:0000256" key="13">
    <source>
        <dbReference type="SAM" id="Phobius"/>
    </source>
</evidence>
<feature type="transmembrane region" description="Helical" evidence="13">
    <location>
        <begin position="12"/>
        <end position="36"/>
    </location>
</feature>
<keyword evidence="9 13" id="KW-1133">Transmembrane helix</keyword>
<accession>A0ABZ3IYF1</accession>
<evidence type="ECO:0000256" key="6">
    <source>
        <dbReference type="ARBA" id="ARBA00022449"/>
    </source>
</evidence>
<evidence type="ECO:0000256" key="5">
    <source>
        <dbReference type="ARBA" id="ARBA00022448"/>
    </source>
</evidence>
<feature type="transmembrane region" description="Helical" evidence="13">
    <location>
        <begin position="244"/>
        <end position="267"/>
    </location>
</feature>
<feature type="transmembrane region" description="Helical" evidence="13">
    <location>
        <begin position="395"/>
        <end position="418"/>
    </location>
</feature>
<keyword evidence="11 13" id="KW-0472">Membrane</keyword>
<keyword evidence="10" id="KW-0406">Ion transport</keyword>
<feature type="transmembrane region" description="Helical" evidence="13">
    <location>
        <begin position="322"/>
        <end position="339"/>
    </location>
</feature>
<dbReference type="PANTHER" id="PTHR43298">
    <property type="entry name" value="MULTIDRUG RESISTANCE PROTEIN NORM-RELATED"/>
    <property type="match status" value="1"/>
</dbReference>
<dbReference type="PIRSF" id="PIRSF006603">
    <property type="entry name" value="DinF"/>
    <property type="match status" value="1"/>
</dbReference>
<keyword evidence="7" id="KW-1003">Cell membrane</keyword>
<dbReference type="InterPro" id="IPR050222">
    <property type="entry name" value="MATE_MdtK"/>
</dbReference>
<keyword evidence="15" id="KW-1185">Reference proteome</keyword>
<comment type="function">
    <text evidence="1">Multidrug efflux pump.</text>
</comment>
<evidence type="ECO:0000256" key="3">
    <source>
        <dbReference type="ARBA" id="ARBA00010199"/>
    </source>
</evidence>
<keyword evidence="6" id="KW-0050">Antiport</keyword>